<feature type="region of interest" description="Disordered" evidence="11">
    <location>
        <begin position="334"/>
        <end position="415"/>
    </location>
</feature>
<feature type="compositionally biased region" description="Basic and acidic residues" evidence="11">
    <location>
        <begin position="146"/>
        <end position="167"/>
    </location>
</feature>
<dbReference type="GO" id="GO:0051726">
    <property type="term" value="P:regulation of cell cycle"/>
    <property type="evidence" value="ECO:0007669"/>
    <property type="project" value="UniProtKB-ARBA"/>
</dbReference>
<evidence type="ECO:0000256" key="1">
    <source>
        <dbReference type="ARBA" id="ARBA00004123"/>
    </source>
</evidence>
<feature type="region of interest" description="Disordered" evidence="11">
    <location>
        <begin position="1085"/>
        <end position="1114"/>
    </location>
</feature>
<keyword evidence="3" id="KW-0597">Phosphoprotein</keyword>
<dbReference type="Pfam" id="PF03366">
    <property type="entry name" value="YEATS"/>
    <property type="match status" value="1"/>
</dbReference>
<comment type="function">
    <text evidence="7">Chromatin reader component of the ATAC complex, a complex with histone acetyltransferase activity on histones H3 and H4. YEATS2 specifically recognizes and binds histone H3 crotonylated at 'Lys-27' (H3K27cr). Crotonylation marks active promoters and enhancers and confers resistance to transcriptional repressors.</text>
</comment>
<feature type="compositionally biased region" description="Low complexity" evidence="11">
    <location>
        <begin position="1092"/>
        <end position="1114"/>
    </location>
</feature>
<feature type="region of interest" description="Disordered" evidence="11">
    <location>
        <begin position="892"/>
        <end position="931"/>
    </location>
</feature>
<feature type="compositionally biased region" description="Low complexity" evidence="11">
    <location>
        <begin position="802"/>
        <end position="815"/>
    </location>
</feature>
<feature type="region of interest" description="Disordered" evidence="11">
    <location>
        <begin position="114"/>
        <end position="194"/>
    </location>
</feature>
<dbReference type="GO" id="GO:0070461">
    <property type="term" value="C:SAGA-type complex"/>
    <property type="evidence" value="ECO:0007669"/>
    <property type="project" value="UniProtKB-ARBA"/>
</dbReference>
<dbReference type="CDD" id="cd16907">
    <property type="entry name" value="YEATS_YEATS2_like"/>
    <property type="match status" value="1"/>
</dbReference>
<dbReference type="InterPro" id="IPR055127">
    <property type="entry name" value="YEATS2_3HBD"/>
</dbReference>
<dbReference type="InterPro" id="IPR005033">
    <property type="entry name" value="YEATS"/>
</dbReference>
<evidence type="ECO:0000313" key="13">
    <source>
        <dbReference type="Proteomes" id="UP000515152"/>
    </source>
</evidence>
<evidence type="ECO:0000256" key="7">
    <source>
        <dbReference type="ARBA" id="ARBA00060245"/>
    </source>
</evidence>
<feature type="region of interest" description="Disordered" evidence="11">
    <location>
        <begin position="456"/>
        <end position="480"/>
    </location>
</feature>
<dbReference type="CTD" id="55689"/>
<evidence type="ECO:0000256" key="9">
    <source>
        <dbReference type="ARBA" id="ARBA00068329"/>
    </source>
</evidence>
<evidence type="ECO:0000256" key="5">
    <source>
        <dbReference type="ARBA" id="ARBA00023054"/>
    </source>
</evidence>
<feature type="domain" description="YEATS" evidence="12">
    <location>
        <begin position="196"/>
        <end position="341"/>
    </location>
</feature>
<feature type="compositionally biased region" description="Polar residues" evidence="11">
    <location>
        <begin position="118"/>
        <end position="142"/>
    </location>
</feature>
<keyword evidence="4" id="KW-0832">Ubl conjugation</keyword>
<protein>
    <recommendedName>
        <fullName evidence="9">YEATS domain-containing protein 2</fullName>
    </recommendedName>
</protein>
<sequence length="1425" mass="148416">MSGIKRKIEDNDPDYEDISQVHENKRNKLVEQNAREAAVQKIEVIVREQFSLEMKNKEHEIEVIGQRLNEARRMMDKLRACIVANYYANAGQPKVQEASKSDVSVLNHPAIKRFLESPSRSSSPLNQGSEAASLGPSESESLGQHADGERDRDGAWREAGGRGERRPGRNTGKDTFGVPASGAAEQHVTYHSTGEEASRLYVKKTIVVGNVSKYIAPDKREENDQSTHKWMVYVRGSKKEPSIDHFVRKVWFFLHPSYKPNDLVEVSEPPFHLTRRGWGEFPVRVQIHFKDTRNKRIDIIHNLKLDRTYTGLQTLGAETVVDVELHRNSLGEDFLPTPLSSSSSSSASSQRSCTAGSSSAHPTSAASPCPLSQDSLPGTEKGVAVKCESGRSSCSERTPSRPKLTEKITLGSHGNSAFQPITASCKIIPQGQAPSLSESPGKSFQPITMSCKIVSGSPISTPSHSPLPRTPTSTPAQLKQGSSVVSNPYIIVDKPGQVISVAGSSSSATGSPTAKLSAAAHGTRSPAPKVHTGSFLSSGVKVIIKQEPGEVPTQPQPPPQQAIVSTATTQQQQAATQQFVAVKGGHVITMSSSQKQGGGVSGSGATPSKVLGIPMSSALQSAVKQVAISSGQILVAKSNPAVSKVMAQKQVVAQGVAKAIVSSGGGGPGGGAGGGGAGQQVHTVTKAAGGSASGGKGGVMATLQLPANNLANLANLPPGTKLYLTTNSKNPSGKGKLLLIPQGAILRASSSGQQSQSAAPSGSSQTSSGSGSGSSLPSHLSYTSYILKQTPQGTFLVGQPGGSAKQSSTSASSGHVASGAASVNQQSIRVTAGQKAAILAQVVGGSQASQVKLSDGSVKTVTSAAHLPKPGTTTLRMTGGLITATSTTQSTLASAAATSTQHTADGTSVPSSPAPSSSSSSSSSSSGAKPVSQQHSLLVAANQAAVINAAKNASNAAAAAAAAAAANSAAKSSTGALVTVAKSMAANMPVISMGKGAGQAVVSVPKSASPSLVTAASLVGSGGGVSGKAAATLSGMLKLHTGQPSSQQTVLTIPANQLKQLSVGTGTGGVQTILMPVGKVKTEPGVYSCSGPRPQTPTSYSSSSAPGSGLAPTPAMASVKVEQGTESTHELNTEHIVDGTQLLTAVVKKFPLIVPEKNEDSHPFCATSVEQYYSWNIGKRRAAELQRAVSVKRLVQEVLEKSPRLQAIPPPKTREVVQWCRHRGYTPPDPEPRRAEEDSIEDILTQIDNEPECPSTLLDAEDLCQRVEQLQRLLKTEPIEEEDNGEPLDVLSLSPPSASASGRPRPKQEPHSGPQEPSYHLGPDPSQQFIRDSAEQIGVTFQPVEVEKNVFAPVVEAMILKATEQFASDVLREALANGHMKSPPNRAPREVSVMNVHQSVSSIPACDFLTNRYMGVLLKENGHAD</sequence>
<proteinExistence type="predicted"/>
<dbReference type="RefSeq" id="XP_031415350.1">
    <property type="nucleotide sequence ID" value="XM_031559490.2"/>
</dbReference>
<comment type="subunit">
    <text evidence="8">Component of the ADA2A-containing complex (ATAC), composed of KAT14, KAT2A, TADA2L, TADA3L, ZZ3, MBIP, WDR5, YEATS2, SGF29 and DR1.</text>
</comment>
<dbReference type="FunFam" id="2.60.40.1970:FF:000001">
    <property type="entry name" value="YEATS domain containing 2"/>
    <property type="match status" value="1"/>
</dbReference>
<evidence type="ECO:0000256" key="3">
    <source>
        <dbReference type="ARBA" id="ARBA00022553"/>
    </source>
</evidence>
<dbReference type="Pfam" id="PF22951">
    <property type="entry name" value="3HBD"/>
    <property type="match status" value="1"/>
</dbReference>
<reference evidence="14" key="1">
    <citation type="submission" date="2025-08" db="UniProtKB">
        <authorList>
            <consortium name="RefSeq"/>
        </authorList>
    </citation>
    <scope>IDENTIFICATION</scope>
</reference>
<organism evidence="13 14">
    <name type="scientific">Clupea harengus</name>
    <name type="common">Atlantic herring</name>
    <dbReference type="NCBI Taxonomy" id="7950"/>
    <lineage>
        <taxon>Eukaryota</taxon>
        <taxon>Metazoa</taxon>
        <taxon>Chordata</taxon>
        <taxon>Craniata</taxon>
        <taxon>Vertebrata</taxon>
        <taxon>Euteleostomi</taxon>
        <taxon>Actinopterygii</taxon>
        <taxon>Neopterygii</taxon>
        <taxon>Teleostei</taxon>
        <taxon>Clupei</taxon>
        <taxon>Clupeiformes</taxon>
        <taxon>Clupeoidei</taxon>
        <taxon>Clupeidae</taxon>
        <taxon>Clupea</taxon>
    </lineage>
</organism>
<dbReference type="Gene3D" id="2.60.40.1970">
    <property type="entry name" value="YEATS domain"/>
    <property type="match status" value="1"/>
</dbReference>
<evidence type="ECO:0000256" key="4">
    <source>
        <dbReference type="ARBA" id="ARBA00022843"/>
    </source>
</evidence>
<accession>A0A6P8ETQ1</accession>
<name>A0A6P8ETQ1_CLUHA</name>
<keyword evidence="6 10" id="KW-0539">Nucleus</keyword>
<keyword evidence="5" id="KW-0175">Coiled coil</keyword>
<dbReference type="GeneID" id="105906938"/>
<evidence type="ECO:0000313" key="14">
    <source>
        <dbReference type="RefSeq" id="XP_031415350.1"/>
    </source>
</evidence>
<dbReference type="InterPro" id="IPR038704">
    <property type="entry name" value="YEAST_sf"/>
</dbReference>
<evidence type="ECO:0000256" key="10">
    <source>
        <dbReference type="PROSITE-ProRule" id="PRU00376"/>
    </source>
</evidence>
<comment type="subcellular location">
    <subcellularLocation>
        <location evidence="1 10">Nucleus</location>
    </subcellularLocation>
</comment>
<gene>
    <name evidence="14" type="primary">yeats2</name>
</gene>
<feature type="region of interest" description="Disordered" evidence="11">
    <location>
        <begin position="796"/>
        <end position="815"/>
    </location>
</feature>
<feature type="region of interest" description="Disordered" evidence="11">
    <location>
        <begin position="502"/>
        <end position="532"/>
    </location>
</feature>
<feature type="compositionally biased region" description="Low complexity" evidence="11">
    <location>
        <begin position="1291"/>
        <end position="1301"/>
    </location>
</feature>
<keyword evidence="13" id="KW-1185">Reference proteome</keyword>
<keyword evidence="2" id="KW-1017">Isopeptide bond</keyword>
<dbReference type="Proteomes" id="UP000515152">
    <property type="component" value="Chromosome 22"/>
</dbReference>
<evidence type="ECO:0000256" key="2">
    <source>
        <dbReference type="ARBA" id="ARBA00022499"/>
    </source>
</evidence>
<dbReference type="InterPro" id="IPR055129">
    <property type="entry name" value="YEATS_dom"/>
</dbReference>
<evidence type="ECO:0000259" key="12">
    <source>
        <dbReference type="PROSITE" id="PS51037"/>
    </source>
</evidence>
<dbReference type="PANTHER" id="PTHR23195">
    <property type="entry name" value="YEATS DOMAIN"/>
    <property type="match status" value="1"/>
</dbReference>
<dbReference type="GO" id="GO:0006355">
    <property type="term" value="P:regulation of DNA-templated transcription"/>
    <property type="evidence" value="ECO:0007669"/>
    <property type="project" value="InterPro"/>
</dbReference>
<feature type="compositionally biased region" description="Polar residues" evidence="11">
    <location>
        <begin position="457"/>
        <end position="480"/>
    </location>
</feature>
<feature type="region of interest" description="Disordered" evidence="11">
    <location>
        <begin position="1275"/>
        <end position="1327"/>
    </location>
</feature>
<dbReference type="PROSITE" id="PS51037">
    <property type="entry name" value="YEATS"/>
    <property type="match status" value="1"/>
</dbReference>
<feature type="region of interest" description="Disordered" evidence="11">
    <location>
        <begin position="749"/>
        <end position="776"/>
    </location>
</feature>
<evidence type="ECO:0000256" key="6">
    <source>
        <dbReference type="ARBA" id="ARBA00023242"/>
    </source>
</evidence>
<feature type="compositionally biased region" description="Low complexity" evidence="11">
    <location>
        <begin position="340"/>
        <end position="368"/>
    </location>
</feature>
<feature type="compositionally biased region" description="Low complexity" evidence="11">
    <location>
        <begin position="502"/>
        <end position="514"/>
    </location>
</feature>
<dbReference type="GO" id="GO:0005634">
    <property type="term" value="C:nucleus"/>
    <property type="evidence" value="ECO:0007669"/>
    <property type="project" value="UniProtKB-SubCell"/>
</dbReference>
<evidence type="ECO:0000256" key="8">
    <source>
        <dbReference type="ARBA" id="ARBA00065122"/>
    </source>
</evidence>
<evidence type="ECO:0000256" key="11">
    <source>
        <dbReference type="SAM" id="MobiDB-lite"/>
    </source>
</evidence>